<reference evidence="1 2" key="1">
    <citation type="submission" date="2022-07" db="EMBL/GenBank/DDBJ databases">
        <title>Genome-wide signatures of adaptation to extreme environments.</title>
        <authorList>
            <person name="Cho C.H."/>
            <person name="Yoon H.S."/>
        </authorList>
    </citation>
    <scope>NUCLEOTIDE SEQUENCE [LARGE SCALE GENOMIC DNA]</scope>
    <source>
        <strain evidence="1 2">108.79 E11</strain>
    </source>
</reference>
<dbReference type="AlphaFoldDB" id="A0AAV9IDH4"/>
<organism evidence="1 2">
    <name type="scientific">Galdieria yellowstonensis</name>
    <dbReference type="NCBI Taxonomy" id="3028027"/>
    <lineage>
        <taxon>Eukaryota</taxon>
        <taxon>Rhodophyta</taxon>
        <taxon>Bangiophyceae</taxon>
        <taxon>Galdieriales</taxon>
        <taxon>Galdieriaceae</taxon>
        <taxon>Galdieria</taxon>
    </lineage>
</organism>
<sequence>MTSKNVFYLLSKSSPKRPFLQKVRKIDKILGQFDVGMILEGASRTDGPLVNRHRAVVQIVKNFVNSYSRNGEGRPCVSFAPAVYGNGTTWLEKCFKEFSELNKEIFVTAHMSDASLPEDTKIGEAFCGRVNKRTPRCFSRS</sequence>
<accession>A0AAV9IDH4</accession>
<keyword evidence="2" id="KW-1185">Reference proteome</keyword>
<protein>
    <submittedName>
        <fullName evidence="1">Uncharacterized protein</fullName>
    </submittedName>
</protein>
<gene>
    <name evidence="1" type="ORF">GAYE_SCF08G3122</name>
</gene>
<dbReference type="Proteomes" id="UP001300502">
    <property type="component" value="Unassembled WGS sequence"/>
</dbReference>
<evidence type="ECO:0000313" key="1">
    <source>
        <dbReference type="EMBL" id="KAK4525216.1"/>
    </source>
</evidence>
<comment type="caution">
    <text evidence="1">The sequence shown here is derived from an EMBL/GenBank/DDBJ whole genome shotgun (WGS) entry which is preliminary data.</text>
</comment>
<evidence type="ECO:0000313" key="2">
    <source>
        <dbReference type="Proteomes" id="UP001300502"/>
    </source>
</evidence>
<dbReference type="EMBL" id="JANCYU010000028">
    <property type="protein sequence ID" value="KAK4525216.1"/>
    <property type="molecule type" value="Genomic_DNA"/>
</dbReference>
<proteinExistence type="predicted"/>
<name>A0AAV9IDH4_9RHOD</name>